<evidence type="ECO:0000256" key="5">
    <source>
        <dbReference type="ARBA" id="ARBA00022989"/>
    </source>
</evidence>
<comment type="similarity">
    <text evidence="2 7">Belongs to the Casparian strip membrane proteins (CASP) family.</text>
</comment>
<dbReference type="PANTHER" id="PTHR36488">
    <property type="entry name" value="CASP-LIKE PROTEIN 1U1"/>
    <property type="match status" value="1"/>
</dbReference>
<keyword evidence="10" id="KW-1185">Reference proteome</keyword>
<evidence type="ECO:0000256" key="1">
    <source>
        <dbReference type="ARBA" id="ARBA00004651"/>
    </source>
</evidence>
<dbReference type="Proteomes" id="UP000289738">
    <property type="component" value="Chromosome B03"/>
</dbReference>
<organism evidence="9 10">
    <name type="scientific">Arachis hypogaea</name>
    <name type="common">Peanut</name>
    <dbReference type="NCBI Taxonomy" id="3818"/>
    <lineage>
        <taxon>Eukaryota</taxon>
        <taxon>Viridiplantae</taxon>
        <taxon>Streptophyta</taxon>
        <taxon>Embryophyta</taxon>
        <taxon>Tracheophyta</taxon>
        <taxon>Spermatophyta</taxon>
        <taxon>Magnoliopsida</taxon>
        <taxon>eudicotyledons</taxon>
        <taxon>Gunneridae</taxon>
        <taxon>Pentapetalae</taxon>
        <taxon>rosids</taxon>
        <taxon>fabids</taxon>
        <taxon>Fabales</taxon>
        <taxon>Fabaceae</taxon>
        <taxon>Papilionoideae</taxon>
        <taxon>50 kb inversion clade</taxon>
        <taxon>dalbergioids sensu lato</taxon>
        <taxon>Dalbergieae</taxon>
        <taxon>Pterocarpus clade</taxon>
        <taxon>Arachis</taxon>
    </lineage>
</organism>
<dbReference type="InterPro" id="IPR006702">
    <property type="entry name" value="CASP_dom"/>
</dbReference>
<feature type="domain" description="Casparian strip membrane protein" evidence="8">
    <location>
        <begin position="24"/>
        <end position="172"/>
    </location>
</feature>
<dbReference type="NCBIfam" id="TIGR01569">
    <property type="entry name" value="A_tha_TIGR01569"/>
    <property type="match status" value="1"/>
</dbReference>
<dbReference type="STRING" id="3818.A0A444ZUF2"/>
<proteinExistence type="inferred from homology"/>
<dbReference type="Pfam" id="PF04535">
    <property type="entry name" value="CASP_dom"/>
    <property type="match status" value="1"/>
</dbReference>
<evidence type="ECO:0000256" key="4">
    <source>
        <dbReference type="ARBA" id="ARBA00022692"/>
    </source>
</evidence>
<comment type="caution">
    <text evidence="9">The sequence shown here is derived from an EMBL/GenBank/DDBJ whole genome shotgun (WGS) entry which is preliminary data.</text>
</comment>
<feature type="transmembrane region" description="Helical" evidence="7">
    <location>
        <begin position="163"/>
        <end position="184"/>
    </location>
</feature>
<keyword evidence="4 7" id="KW-0812">Transmembrane</keyword>
<evidence type="ECO:0000256" key="2">
    <source>
        <dbReference type="ARBA" id="ARBA00007651"/>
    </source>
</evidence>
<accession>A0A444ZUF2</accession>
<keyword evidence="5 7" id="KW-1133">Transmembrane helix</keyword>
<name>A0A444ZUF2_ARAHY</name>
<evidence type="ECO:0000313" key="10">
    <source>
        <dbReference type="Proteomes" id="UP000289738"/>
    </source>
</evidence>
<dbReference type="InterPro" id="IPR044173">
    <property type="entry name" value="CASPL"/>
</dbReference>
<gene>
    <name evidence="9" type="ORF">Ahy_B03g062539</name>
</gene>
<reference evidence="9 10" key="1">
    <citation type="submission" date="2019-01" db="EMBL/GenBank/DDBJ databases">
        <title>Sequencing of cultivated peanut Arachis hypogaea provides insights into genome evolution and oil improvement.</title>
        <authorList>
            <person name="Chen X."/>
        </authorList>
    </citation>
    <scope>NUCLEOTIDE SEQUENCE [LARGE SCALE GENOMIC DNA]</scope>
    <source>
        <strain evidence="10">cv. Fuhuasheng</strain>
        <tissue evidence="9">Leaves</tissue>
    </source>
</reference>
<feature type="transmembrane region" description="Helical" evidence="7">
    <location>
        <begin position="31"/>
        <end position="51"/>
    </location>
</feature>
<feature type="transmembrane region" description="Helical" evidence="7">
    <location>
        <begin position="109"/>
        <end position="136"/>
    </location>
</feature>
<evidence type="ECO:0000256" key="6">
    <source>
        <dbReference type="ARBA" id="ARBA00023136"/>
    </source>
</evidence>
<sequence>MKVSSVEAGEVPKGVVSASKRVKRVMSVIDFILRIVAAISTLGSALSMGTARETLPFRTQFVKFRAVFEDLPTFMFFVMSNSIVCAYLVLSLALSFFHILRSTAVKSRILMVLLDTIMYGLLTAGAAAAAAIVFLAHRGNPSANWFPICQQYNYFCKRISGSVIGSFFAVVLFMILILMSSISISKH</sequence>
<feature type="transmembrane region" description="Helical" evidence="7">
    <location>
        <begin position="71"/>
        <end position="97"/>
    </location>
</feature>
<protein>
    <recommendedName>
        <fullName evidence="7">CASP-like protein</fullName>
    </recommendedName>
</protein>
<dbReference type="EMBL" id="SDMP01000013">
    <property type="protein sequence ID" value="RYR17870.1"/>
    <property type="molecule type" value="Genomic_DNA"/>
</dbReference>
<keyword evidence="3 7" id="KW-1003">Cell membrane</keyword>
<evidence type="ECO:0000256" key="3">
    <source>
        <dbReference type="ARBA" id="ARBA00022475"/>
    </source>
</evidence>
<evidence type="ECO:0000313" key="9">
    <source>
        <dbReference type="EMBL" id="RYR17870.1"/>
    </source>
</evidence>
<comment type="subcellular location">
    <subcellularLocation>
        <location evidence="1 7">Cell membrane</location>
        <topology evidence="1 7">Multi-pass membrane protein</topology>
    </subcellularLocation>
</comment>
<evidence type="ECO:0000259" key="8">
    <source>
        <dbReference type="Pfam" id="PF04535"/>
    </source>
</evidence>
<evidence type="ECO:0000256" key="7">
    <source>
        <dbReference type="RuleBase" id="RU361233"/>
    </source>
</evidence>
<dbReference type="AlphaFoldDB" id="A0A444ZUF2"/>
<keyword evidence="6 7" id="KW-0472">Membrane</keyword>
<dbReference type="InterPro" id="IPR006459">
    <property type="entry name" value="CASP/CASPL"/>
</dbReference>
<comment type="subunit">
    <text evidence="7">Homodimer and heterodimers.</text>
</comment>
<dbReference type="GO" id="GO:0005886">
    <property type="term" value="C:plasma membrane"/>
    <property type="evidence" value="ECO:0007669"/>
    <property type="project" value="UniProtKB-SubCell"/>
</dbReference>
<dbReference type="PANTHER" id="PTHR36488:SF12">
    <property type="entry name" value="CASP-LIKE PROTEIN"/>
    <property type="match status" value="1"/>
</dbReference>